<reference evidence="2" key="1">
    <citation type="submission" date="2022-11" db="UniProtKB">
        <authorList>
            <consortium name="WormBaseParasite"/>
        </authorList>
    </citation>
    <scope>IDENTIFICATION</scope>
</reference>
<name>A0AC35GM97_9BILA</name>
<accession>A0AC35GM97</accession>
<evidence type="ECO:0000313" key="2">
    <source>
        <dbReference type="WBParaSite" id="PS1159_v2.g6630.t1"/>
    </source>
</evidence>
<evidence type="ECO:0000313" key="1">
    <source>
        <dbReference type="Proteomes" id="UP000887580"/>
    </source>
</evidence>
<organism evidence="1 2">
    <name type="scientific">Panagrolaimus sp. PS1159</name>
    <dbReference type="NCBI Taxonomy" id="55785"/>
    <lineage>
        <taxon>Eukaryota</taxon>
        <taxon>Metazoa</taxon>
        <taxon>Ecdysozoa</taxon>
        <taxon>Nematoda</taxon>
        <taxon>Chromadorea</taxon>
        <taxon>Rhabditida</taxon>
        <taxon>Tylenchina</taxon>
        <taxon>Panagrolaimomorpha</taxon>
        <taxon>Panagrolaimoidea</taxon>
        <taxon>Panagrolaimidae</taxon>
        <taxon>Panagrolaimus</taxon>
    </lineage>
</organism>
<sequence length="308" mass="35512">PELVKDHPSLTSNDLYVTLEDLLHEYVQPELLDWKCTGCLKNAGRKQLKFHSVPPVLIFHLKRFHLEEDGTMKRVERPVRIPLESLNMSPYICRPDNKTNTLRKKYCKIDSDLSNGDVKGLSTEEYIYDLIGVGLSTEEYIYDLIGVVHHYGDRINSGHYTSTTKNPVDKKWRAFDDVRVTSADQKDITFSSSAYLLFYERRQSPSISARSRPPPHHWFEDVPQHIAERCIRRNLANGTINNHNNSSHISGNSKTLPRPTFTSYLPDNNSPIDNNTFNGRVTNSDRSRSYQNLSGPKYESDQPRRNVY</sequence>
<dbReference type="WBParaSite" id="PS1159_v2.g6630.t1">
    <property type="protein sequence ID" value="PS1159_v2.g6630.t1"/>
    <property type="gene ID" value="PS1159_v2.g6630"/>
</dbReference>
<proteinExistence type="predicted"/>
<protein>
    <submittedName>
        <fullName evidence="2">USP domain-containing protein</fullName>
    </submittedName>
</protein>
<dbReference type="Proteomes" id="UP000887580">
    <property type="component" value="Unplaced"/>
</dbReference>